<reference evidence="11 12" key="1">
    <citation type="journal article" date="2008" name="Biol. Direct">
        <title>Complete genome sequence of the extremely acidophilic methanotroph isolate V4, Methylacidiphilum infernorum, a representative of the bacterial phylum Verrucomicrobia.</title>
        <authorList>
            <person name="Hou S."/>
            <person name="Makarova K.S."/>
            <person name="Saw J.H."/>
            <person name="Senin P."/>
            <person name="Ly B.V."/>
            <person name="Zhou Z."/>
            <person name="Ren Y."/>
            <person name="Wang J."/>
            <person name="Galperin M.Y."/>
            <person name="Omelchenko M.V."/>
            <person name="Wolf Y.I."/>
            <person name="Yutin N."/>
            <person name="Koonin E.V."/>
            <person name="Stott M.B."/>
            <person name="Mountain B.W."/>
            <person name="Crowe M.A."/>
            <person name="Smirnova A.V."/>
            <person name="Dunfield P.F."/>
            <person name="Feng L."/>
            <person name="Wang L."/>
            <person name="Alam M."/>
        </authorList>
    </citation>
    <scope>NUCLEOTIDE SEQUENCE [LARGE SCALE GENOMIC DNA]</scope>
    <source>
        <strain evidence="12">Isolate V4</strain>
    </source>
</reference>
<evidence type="ECO:0000256" key="5">
    <source>
        <dbReference type="ARBA" id="ARBA00023004"/>
    </source>
</evidence>
<dbReference type="PANTHER" id="PTHR33693">
    <property type="entry name" value="TYPE-5 URACIL-DNA GLYCOSYLASE"/>
    <property type="match status" value="1"/>
</dbReference>
<keyword evidence="1" id="KW-0004">4Fe-4S</keyword>
<dbReference type="PANTHER" id="PTHR33693:SF3">
    <property type="entry name" value="TYPE-5 URACIL-DNA GLYCOSYLASE"/>
    <property type="match status" value="1"/>
</dbReference>
<evidence type="ECO:0000313" key="11">
    <source>
        <dbReference type="EMBL" id="ACD83298.1"/>
    </source>
</evidence>
<accession>B3DVE5</accession>
<evidence type="ECO:0000256" key="3">
    <source>
        <dbReference type="ARBA" id="ARBA00022763"/>
    </source>
</evidence>
<keyword evidence="3" id="KW-0227">DNA damage</keyword>
<gene>
    <name evidence="11" type="ordered locus">Minf_1244</name>
</gene>
<dbReference type="InterPro" id="IPR051536">
    <property type="entry name" value="UDG_Type-4/5"/>
</dbReference>
<dbReference type="GO" id="GO:0004844">
    <property type="term" value="F:uracil DNA N-glycosylase activity"/>
    <property type="evidence" value="ECO:0007669"/>
    <property type="project" value="InterPro"/>
</dbReference>
<protein>
    <recommendedName>
        <fullName evidence="9">Type-5 uracil-DNA glycosylase</fullName>
    </recommendedName>
</protein>
<evidence type="ECO:0000313" key="12">
    <source>
        <dbReference type="Proteomes" id="UP000009149"/>
    </source>
</evidence>
<dbReference type="eggNOG" id="COG1573">
    <property type="taxonomic scope" value="Bacteria"/>
</dbReference>
<evidence type="ECO:0000256" key="7">
    <source>
        <dbReference type="ARBA" id="ARBA00023204"/>
    </source>
</evidence>
<comment type="similarity">
    <text evidence="8">Belongs to the uracil-DNA glycosylase (UDG) superfamily. Type 5 (UDGb) family.</text>
</comment>
<dbReference type="GO" id="GO:0006284">
    <property type="term" value="P:base-excision repair"/>
    <property type="evidence" value="ECO:0007669"/>
    <property type="project" value="InterPro"/>
</dbReference>
<dbReference type="STRING" id="481448.Minf_1244"/>
<dbReference type="InterPro" id="IPR005122">
    <property type="entry name" value="Uracil-DNA_glycosylase-like"/>
</dbReference>
<keyword evidence="5" id="KW-0408">Iron</keyword>
<keyword evidence="4" id="KW-0378">Hydrolase</keyword>
<dbReference type="HOGENOM" id="CLU_083279_0_0_0"/>
<organism evidence="11 12">
    <name type="scientific">Methylacidiphilum infernorum (isolate V4)</name>
    <name type="common">Methylokorus infernorum (strain V4)</name>
    <dbReference type="NCBI Taxonomy" id="481448"/>
    <lineage>
        <taxon>Bacteria</taxon>
        <taxon>Pseudomonadati</taxon>
        <taxon>Verrucomicrobiota</taxon>
        <taxon>Methylacidiphilae</taxon>
        <taxon>Methylacidiphilales</taxon>
        <taxon>Methylacidiphilaceae</taxon>
        <taxon>Methylacidiphilum (ex Ratnadevi et al. 2023)</taxon>
    </lineage>
</organism>
<evidence type="ECO:0000256" key="6">
    <source>
        <dbReference type="ARBA" id="ARBA00023014"/>
    </source>
</evidence>
<proteinExistence type="inferred from homology"/>
<dbReference type="InterPro" id="IPR044147">
    <property type="entry name" value="UdgB-like"/>
</dbReference>
<keyword evidence="6" id="KW-0411">Iron-sulfur</keyword>
<sequence length="236" mass="26433">MPTPAKELSYLNEKIVACRLCPRLVAWREEILKKKPKRFAAESYWSRPVPGFGDPLAELLIVGLAPAAHGGNRTGRIFTGDRSGDFLFETLHRFGYSSSPRSISREDSLVLNKVYITATVRCAPPNNKPSPEEIAHCRPYLIEELRILKNIRVILALGRIAFDNVWQTVKLTFQSQGKSFACKKPSFSHGIEQKLPDGKVLIGSFHPSQQNTFTGKLTQSMFDSVFSRINTLITIG</sequence>
<evidence type="ECO:0000259" key="10">
    <source>
        <dbReference type="SMART" id="SM00986"/>
    </source>
</evidence>
<evidence type="ECO:0000256" key="2">
    <source>
        <dbReference type="ARBA" id="ARBA00022723"/>
    </source>
</evidence>
<dbReference type="KEGG" id="min:Minf_1244"/>
<dbReference type="RefSeq" id="WP_012463580.1">
    <property type="nucleotide sequence ID" value="NC_010794.1"/>
</dbReference>
<evidence type="ECO:0000256" key="8">
    <source>
        <dbReference type="ARBA" id="ARBA00023779"/>
    </source>
</evidence>
<dbReference type="Proteomes" id="UP000009149">
    <property type="component" value="Chromosome"/>
</dbReference>
<dbReference type="AlphaFoldDB" id="B3DVE5"/>
<dbReference type="InterPro" id="IPR036895">
    <property type="entry name" value="Uracil-DNA_glycosylase-like_sf"/>
</dbReference>
<evidence type="ECO:0000256" key="1">
    <source>
        <dbReference type="ARBA" id="ARBA00022485"/>
    </source>
</evidence>
<dbReference type="SUPFAM" id="SSF52141">
    <property type="entry name" value="Uracil-DNA glycosylase-like"/>
    <property type="match status" value="1"/>
</dbReference>
<keyword evidence="7" id="KW-0234">DNA repair</keyword>
<dbReference type="EMBL" id="CP000975">
    <property type="protein sequence ID" value="ACD83298.1"/>
    <property type="molecule type" value="Genomic_DNA"/>
</dbReference>
<dbReference type="GO" id="GO:0051539">
    <property type="term" value="F:4 iron, 4 sulfur cluster binding"/>
    <property type="evidence" value="ECO:0007669"/>
    <property type="project" value="UniProtKB-KW"/>
</dbReference>
<dbReference type="Pfam" id="PF03167">
    <property type="entry name" value="UDG"/>
    <property type="match status" value="1"/>
</dbReference>
<dbReference type="OrthoDB" id="5290748at2"/>
<dbReference type="GO" id="GO:0033958">
    <property type="term" value="F:DNA-deoxyinosine glycosylase activity"/>
    <property type="evidence" value="ECO:0007669"/>
    <property type="project" value="InterPro"/>
</dbReference>
<dbReference type="GO" id="GO:0046872">
    <property type="term" value="F:metal ion binding"/>
    <property type="evidence" value="ECO:0007669"/>
    <property type="project" value="UniProtKB-KW"/>
</dbReference>
<feature type="domain" description="Uracil-DNA glycosylase-like" evidence="10">
    <location>
        <begin position="50"/>
        <end position="226"/>
    </location>
</feature>
<dbReference type="SMART" id="SM00987">
    <property type="entry name" value="UreE_C"/>
    <property type="match status" value="1"/>
</dbReference>
<dbReference type="CDD" id="cd10031">
    <property type="entry name" value="UDG-F5_TTUDGB_like"/>
    <property type="match status" value="1"/>
</dbReference>
<evidence type="ECO:0000256" key="4">
    <source>
        <dbReference type="ARBA" id="ARBA00022801"/>
    </source>
</evidence>
<evidence type="ECO:0000256" key="9">
    <source>
        <dbReference type="ARBA" id="ARBA00023887"/>
    </source>
</evidence>
<dbReference type="Gene3D" id="3.40.470.10">
    <property type="entry name" value="Uracil-DNA glycosylase-like domain"/>
    <property type="match status" value="1"/>
</dbReference>
<keyword evidence="2" id="KW-0479">Metal-binding</keyword>
<dbReference type="SMART" id="SM00986">
    <property type="entry name" value="UDG"/>
    <property type="match status" value="1"/>
</dbReference>
<name>B3DVE5_METI4</name>